<evidence type="ECO:0000256" key="2">
    <source>
        <dbReference type="SAM" id="MobiDB-lite"/>
    </source>
</evidence>
<dbReference type="SMART" id="SM01308">
    <property type="entry name" value="RICTOR_N"/>
    <property type="match status" value="1"/>
</dbReference>
<dbReference type="Pfam" id="PF02185">
    <property type="entry name" value="HR1"/>
    <property type="match status" value="1"/>
</dbReference>
<dbReference type="GO" id="GO:0031932">
    <property type="term" value="C:TORC2 complex"/>
    <property type="evidence" value="ECO:0007669"/>
    <property type="project" value="InterPro"/>
</dbReference>
<dbReference type="InterPro" id="IPR028268">
    <property type="entry name" value="Pianissimo_fam"/>
</dbReference>
<dbReference type="SMART" id="SM01310">
    <property type="entry name" value="RICTOR_V"/>
    <property type="match status" value="1"/>
</dbReference>
<evidence type="ECO:0008006" key="8">
    <source>
        <dbReference type="Google" id="ProtNLM"/>
    </source>
</evidence>
<dbReference type="OrthoDB" id="271111at2759"/>
<sequence>MSNHAEAQPAEQQQQQQQQQPQPHNNNNNVLLPPSRVGKDARSVSTTNLGAGTRGNSYATTITQAPGSFSSELRSMTSRGDVPRPNLTTHDSFGGDEGARTASEQRQAELRDKIEKEIKIKIGSENLLEALNSKSAKQAKEQKSKVETELTISNKKLAALKFDLEYEIQRSKEPDKPDTSSRLSYLFQNAPVRSESQQGFPEEEGPDPETESPTFILSEILQALENEVMQPDYYVEQANSLVELFKRHPTLKFDLVWSIFGVRMQILLLSDSREVVAAGYRVLRYAITDRKSLQTIRSLHTDYLIILSLVKESKASVEREQALKLVRAFLEVKDGVKEVSRGVIRIIVAVAEHNDDRLRNICVLTLAEILVKDPPRLVEAGGMGAVTDALGEGNYHAAESLTGSFLYLLDVPSRRKYLRSGHELEMPLAAFTDASSGHANEEKLKANAKVISALLKSWPGLMTLCMHDFLAVKSLMSSLYIPLPSVRNVLLELLFDILRIKPPSWSSSFLAGRRLTTYGRVTNLKNEAKDSNTAPKQEEEETKRNLVEHYTAVVLAVLLHSGLVPALLYAEEDTLNLPLRRKTTLLLGEVLKMANELLPPSWSADLQVLPELVRSAAKFGQQDRFVATGTIYQVDSVNRTLYRSGPTSLHSTKLSSTPETDEFLRVPEQSKQQLGAQMDEAHFRNLMTESRVLETPNFQKWRWDLIQGILDGPLYNPKRLDEALRATKFIHRLINFFRPFKYRFSALKNTRPNQRYVRAGCSLMRALLSNPDGTRYLMDSKPIRQLGECLSHFDRMSGLTSSEPIFSVERMQDTLSGGYFAMLGELSKSPEGVKIFEKWKLINMFYHIIELRDRDDLMKTLLTNMDYTLDGHLRIILSKAMTACSKDIRIFSTRLLRKYATKALQPEDSYTASSGIAEWAIRLLVTQLYDPEVEVCEVAIKILEEACNQRRSLEYVVKCAPTLDHLGEIGAPLLLRFLSTSVGYHYLDGLDYITREMDDWFLGRNDSYVALVEASLARALADIPEKPPSHLAFDEMPEHHDYGIVPPHFYRELARTKEGCMLLEQKGHFSEFASTIEECGMEDEDAEIILKVKGCLWAVGNVGSMDLGAPFLEETDVVKHVVAIAENSEVMTLRGTALFVLGLISRSLHGQEILLELGWDGTVNMVGESLGFCIPLDFKRLFSIKPWTASAIGNLPMTSTPSHKLPTLPSTSGPSPSDTPATPTANILRLVTQLGNTVLAKRAANDLHAIKMKNPTCFQKAGLFRQVMGILERHHFRLWVCRFVIDLFERCVLRVLVLEEEEEEEESSDSSESGGEGEGGEAEVEMVE</sequence>
<dbReference type="PANTHER" id="PTHR13298:SF11">
    <property type="entry name" value="RAPAMYCIN-INSENSITIVE COMPANION OF MTOR"/>
    <property type="match status" value="1"/>
</dbReference>
<evidence type="ECO:0000313" key="6">
    <source>
        <dbReference type="EMBL" id="KAF2089867.1"/>
    </source>
</evidence>
<name>A0A9P4I0A4_9PEZI</name>
<dbReference type="Gene3D" id="1.10.287.160">
    <property type="entry name" value="HR1 repeat"/>
    <property type="match status" value="1"/>
</dbReference>
<feature type="region of interest" description="Disordered" evidence="2">
    <location>
        <begin position="1300"/>
        <end position="1328"/>
    </location>
</feature>
<dbReference type="InterPro" id="IPR028267">
    <property type="entry name" value="Pianissimo_N"/>
</dbReference>
<dbReference type="InterPro" id="IPR011072">
    <property type="entry name" value="HR1_rho-bd"/>
</dbReference>
<comment type="similarity">
    <text evidence="1">Belongs to the RICTOR family.</text>
</comment>
<dbReference type="SUPFAM" id="SSF46585">
    <property type="entry name" value="HR1 repeat"/>
    <property type="match status" value="1"/>
</dbReference>
<keyword evidence="7" id="KW-1185">Reference proteome</keyword>
<feature type="compositionally biased region" description="Acidic residues" evidence="2">
    <location>
        <begin position="1300"/>
        <end position="1309"/>
    </location>
</feature>
<proteinExistence type="inferred from homology"/>
<dbReference type="Proteomes" id="UP000799776">
    <property type="component" value="Unassembled WGS sequence"/>
</dbReference>
<feature type="domain" description="Rapamycin-insensitive companion of mTOR middle" evidence="3">
    <location>
        <begin position="678"/>
        <end position="902"/>
    </location>
</feature>
<dbReference type="SMART" id="SM01303">
    <property type="entry name" value="RasGEF_N_2"/>
    <property type="match status" value="1"/>
</dbReference>
<gene>
    <name evidence="6" type="ORF">K490DRAFT_35401</name>
</gene>
<feature type="compositionally biased region" description="Acidic residues" evidence="2">
    <location>
        <begin position="1318"/>
        <end position="1328"/>
    </location>
</feature>
<dbReference type="PANTHER" id="PTHR13298">
    <property type="entry name" value="CYTOSOLIC REGULATOR PIANISSIMO"/>
    <property type="match status" value="1"/>
</dbReference>
<dbReference type="GO" id="GO:0038203">
    <property type="term" value="P:TORC2 signaling"/>
    <property type="evidence" value="ECO:0007669"/>
    <property type="project" value="TreeGrafter"/>
</dbReference>
<comment type="caution">
    <text evidence="6">The sequence shown here is derived from an EMBL/GenBank/DDBJ whole genome shotgun (WGS) entry which is preliminary data.</text>
</comment>
<feature type="region of interest" description="Disordered" evidence="2">
    <location>
        <begin position="1"/>
        <end position="107"/>
    </location>
</feature>
<dbReference type="EMBL" id="ML978713">
    <property type="protein sequence ID" value="KAF2089867.1"/>
    <property type="molecule type" value="Genomic_DNA"/>
</dbReference>
<dbReference type="Pfam" id="PF14663">
    <property type="entry name" value="RasGEF_N_2"/>
    <property type="match status" value="1"/>
</dbReference>
<dbReference type="InterPro" id="IPR029451">
    <property type="entry name" value="RICTOR_M"/>
</dbReference>
<dbReference type="InterPro" id="IPR016024">
    <property type="entry name" value="ARM-type_fold"/>
</dbReference>
<feature type="compositionally biased region" description="Acidic residues" evidence="2">
    <location>
        <begin position="201"/>
        <end position="210"/>
    </location>
</feature>
<feature type="compositionally biased region" description="Low complexity" evidence="2">
    <location>
        <begin position="1"/>
        <end position="29"/>
    </location>
</feature>
<dbReference type="InterPro" id="IPR036274">
    <property type="entry name" value="HR1_rpt_sf"/>
</dbReference>
<dbReference type="Pfam" id="PF14666">
    <property type="entry name" value="RICTOR_M"/>
    <property type="match status" value="1"/>
</dbReference>
<evidence type="ECO:0000256" key="1">
    <source>
        <dbReference type="ARBA" id="ARBA00008878"/>
    </source>
</evidence>
<organism evidence="6 7">
    <name type="scientific">Saccharata proteae CBS 121410</name>
    <dbReference type="NCBI Taxonomy" id="1314787"/>
    <lineage>
        <taxon>Eukaryota</taxon>
        <taxon>Fungi</taxon>
        <taxon>Dikarya</taxon>
        <taxon>Ascomycota</taxon>
        <taxon>Pezizomycotina</taxon>
        <taxon>Dothideomycetes</taxon>
        <taxon>Dothideomycetes incertae sedis</taxon>
        <taxon>Botryosphaeriales</taxon>
        <taxon>Saccharataceae</taxon>
        <taxon>Saccharata</taxon>
    </lineage>
</organism>
<reference evidence="6" key="1">
    <citation type="journal article" date="2020" name="Stud. Mycol.">
        <title>101 Dothideomycetes genomes: a test case for predicting lifestyles and emergence of pathogens.</title>
        <authorList>
            <person name="Haridas S."/>
            <person name="Albert R."/>
            <person name="Binder M."/>
            <person name="Bloem J."/>
            <person name="Labutti K."/>
            <person name="Salamov A."/>
            <person name="Andreopoulos B."/>
            <person name="Baker S."/>
            <person name="Barry K."/>
            <person name="Bills G."/>
            <person name="Bluhm B."/>
            <person name="Cannon C."/>
            <person name="Castanera R."/>
            <person name="Culley D."/>
            <person name="Daum C."/>
            <person name="Ezra D."/>
            <person name="Gonzalez J."/>
            <person name="Henrissat B."/>
            <person name="Kuo A."/>
            <person name="Liang C."/>
            <person name="Lipzen A."/>
            <person name="Lutzoni F."/>
            <person name="Magnuson J."/>
            <person name="Mondo S."/>
            <person name="Nolan M."/>
            <person name="Ohm R."/>
            <person name="Pangilinan J."/>
            <person name="Park H.-J."/>
            <person name="Ramirez L."/>
            <person name="Alfaro M."/>
            <person name="Sun H."/>
            <person name="Tritt A."/>
            <person name="Yoshinaga Y."/>
            <person name="Zwiers L.-H."/>
            <person name="Turgeon B."/>
            <person name="Goodwin S."/>
            <person name="Spatafora J."/>
            <person name="Crous P."/>
            <person name="Grigoriev I."/>
        </authorList>
    </citation>
    <scope>NUCLEOTIDE SEQUENCE</scope>
    <source>
        <strain evidence="6">CBS 121410</strain>
    </source>
</reference>
<evidence type="ECO:0000259" key="5">
    <source>
        <dbReference type="SMART" id="SM01310"/>
    </source>
</evidence>
<evidence type="ECO:0000313" key="7">
    <source>
        <dbReference type="Proteomes" id="UP000799776"/>
    </source>
</evidence>
<dbReference type="InterPro" id="IPR029453">
    <property type="entry name" value="Rictor_IV"/>
</dbReference>
<feature type="compositionally biased region" description="Low complexity" evidence="2">
    <location>
        <begin position="1206"/>
        <end position="1223"/>
    </location>
</feature>
<accession>A0A9P4I0A4</accession>
<feature type="region of interest" description="Disordered" evidence="2">
    <location>
        <begin position="193"/>
        <end position="212"/>
    </location>
</feature>
<feature type="compositionally biased region" description="Polar residues" evidence="2">
    <location>
        <begin position="43"/>
        <end position="78"/>
    </location>
</feature>
<dbReference type="Pfam" id="PF14664">
    <property type="entry name" value="RICTOR_N"/>
    <property type="match status" value="1"/>
</dbReference>
<dbReference type="SUPFAM" id="SSF48371">
    <property type="entry name" value="ARM repeat"/>
    <property type="match status" value="1"/>
</dbReference>
<dbReference type="Pfam" id="PF14668">
    <property type="entry name" value="RICTOR_V"/>
    <property type="match status" value="1"/>
</dbReference>
<evidence type="ECO:0000259" key="4">
    <source>
        <dbReference type="SMART" id="SM01308"/>
    </source>
</evidence>
<feature type="domain" description="Rapamycin-insensitive companion of mTOR" evidence="5">
    <location>
        <begin position="1089"/>
        <end position="1161"/>
    </location>
</feature>
<evidence type="ECO:0000259" key="3">
    <source>
        <dbReference type="SMART" id="SM01307"/>
    </source>
</evidence>
<dbReference type="InterPro" id="IPR029452">
    <property type="entry name" value="RICTOR_V"/>
</dbReference>
<feature type="domain" description="Rapamycin-insensitive companion of mTOR N-terminal" evidence="4">
    <location>
        <begin position="235"/>
        <end position="599"/>
    </location>
</feature>
<protein>
    <recommendedName>
        <fullName evidence="8">Cytosolic regulator pianissimo</fullName>
    </recommendedName>
</protein>
<feature type="region of interest" description="Disordered" evidence="2">
    <location>
        <begin position="1202"/>
        <end position="1223"/>
    </location>
</feature>
<dbReference type="SMART" id="SM01307">
    <property type="entry name" value="RICTOR_M"/>
    <property type="match status" value="1"/>
</dbReference>